<dbReference type="GO" id="GO:0016887">
    <property type="term" value="F:ATP hydrolysis activity"/>
    <property type="evidence" value="ECO:0007669"/>
    <property type="project" value="InterPro"/>
</dbReference>
<dbReference type="PANTHER" id="PTHR42960:SF1">
    <property type="entry name" value="YCF46 PROTEIN"/>
    <property type="match status" value="1"/>
</dbReference>
<evidence type="ECO:0000259" key="5">
    <source>
        <dbReference type="SMART" id="SM00382"/>
    </source>
</evidence>
<keyword evidence="1" id="KW-0547">Nucleotide-binding</keyword>
<comment type="caution">
    <text evidence="6">The sequence shown here is derived from an EMBL/GenBank/DDBJ whole genome shotgun (WGS) entry which is preliminary data.</text>
</comment>
<dbReference type="InterPro" id="IPR003959">
    <property type="entry name" value="ATPase_AAA_core"/>
</dbReference>
<dbReference type="SUPFAM" id="SSF52540">
    <property type="entry name" value="P-loop containing nucleoside triphosphate hydrolases"/>
    <property type="match status" value="1"/>
</dbReference>
<dbReference type="EMBL" id="JACDQQ010002546">
    <property type="protein sequence ID" value="MBA0088534.1"/>
    <property type="molecule type" value="Genomic_DNA"/>
</dbReference>
<evidence type="ECO:0000256" key="1">
    <source>
        <dbReference type="ARBA" id="ARBA00022741"/>
    </source>
</evidence>
<proteinExistence type="inferred from homology"/>
<accession>A0A7V8NVZ7</accession>
<feature type="non-terminal residue" evidence="6">
    <location>
        <position position="426"/>
    </location>
</feature>
<feature type="domain" description="AAA+ ATPase" evidence="5">
    <location>
        <begin position="277"/>
        <end position="413"/>
    </location>
</feature>
<dbReference type="InterPro" id="IPR003593">
    <property type="entry name" value="AAA+_ATPase"/>
</dbReference>
<keyword evidence="7" id="KW-1185">Reference proteome</keyword>
<name>A0A7V8NVZ7_9BACT</name>
<organism evidence="6 7">
    <name type="scientific">Candidatus Acidiferrum panamense</name>
    <dbReference type="NCBI Taxonomy" id="2741543"/>
    <lineage>
        <taxon>Bacteria</taxon>
        <taxon>Pseudomonadati</taxon>
        <taxon>Acidobacteriota</taxon>
        <taxon>Terriglobia</taxon>
        <taxon>Candidatus Acidiferrales</taxon>
        <taxon>Candidatus Acidiferrum</taxon>
    </lineage>
</organism>
<evidence type="ECO:0000256" key="4">
    <source>
        <dbReference type="ARBA" id="ARBA00040480"/>
    </source>
</evidence>
<dbReference type="PANTHER" id="PTHR42960">
    <property type="entry name" value="YCF46 PROTEIN"/>
    <property type="match status" value="1"/>
</dbReference>
<evidence type="ECO:0000313" key="7">
    <source>
        <dbReference type="Proteomes" id="UP000567293"/>
    </source>
</evidence>
<dbReference type="Pfam" id="PF00004">
    <property type="entry name" value="AAA"/>
    <property type="match status" value="1"/>
</dbReference>
<dbReference type="Proteomes" id="UP000567293">
    <property type="component" value="Unassembled WGS sequence"/>
</dbReference>
<evidence type="ECO:0000256" key="2">
    <source>
        <dbReference type="ARBA" id="ARBA00022840"/>
    </source>
</evidence>
<keyword evidence="2" id="KW-0067">ATP-binding</keyword>
<reference evidence="6" key="1">
    <citation type="submission" date="2020-06" db="EMBL/GenBank/DDBJ databases">
        <title>Legume-microbial interactions unlock mineral nutrients during tropical forest succession.</title>
        <authorList>
            <person name="Epihov D.Z."/>
        </authorList>
    </citation>
    <scope>NUCLEOTIDE SEQUENCE [LARGE SCALE GENOMIC DNA]</scope>
    <source>
        <strain evidence="6">Pan2503</strain>
    </source>
</reference>
<dbReference type="SMART" id="SM00382">
    <property type="entry name" value="AAA"/>
    <property type="match status" value="1"/>
</dbReference>
<dbReference type="InterPro" id="IPR027417">
    <property type="entry name" value="P-loop_NTPase"/>
</dbReference>
<dbReference type="GO" id="GO:0005524">
    <property type="term" value="F:ATP binding"/>
    <property type="evidence" value="ECO:0007669"/>
    <property type="project" value="UniProtKB-KW"/>
</dbReference>
<comment type="similarity">
    <text evidence="3">Belongs to the AAA ATPase family. Highly divergent.</text>
</comment>
<evidence type="ECO:0000313" key="6">
    <source>
        <dbReference type="EMBL" id="MBA0088534.1"/>
    </source>
</evidence>
<dbReference type="AlphaFoldDB" id="A0A7V8NVZ7"/>
<evidence type="ECO:0000256" key="3">
    <source>
        <dbReference type="ARBA" id="ARBA00038088"/>
    </source>
</evidence>
<protein>
    <recommendedName>
        <fullName evidence="4">Uncharacterized AAA domain-containing protein ycf46</fullName>
    </recommendedName>
</protein>
<sequence length="426" mass="45657">MSTKSQTVAEDIAALLRARNPLLWIVTREEARTEQYLVEAGAAANYLARFWDVDQGVTRLDGKRETIGSADPGDTLTAIRERAEAGTGAERGLWILRDLPVWLEGPTGASVLRKLRNLARFLPTTPRENAQAVVILSPSAKVPDELAVHATVIEWPLPDRAEIGAILDSAVDSLPDSIKAQAAPNGTRDAAIDAAIGLSGEETASCFARSIVKLRKIDPAIVSKEKRRVVAREGILEWFDPLPGGLDAVGGLDCLKSWLTARASAYSSKAREYGLPAPKGALLVGVPGCGKSLTAKAIATAWNVPLLRLDLGALKSKFVGDSEANLRKAFRIIEVIGRCVVWLDEIEKALQGATSGSADGGVSSDALGAILSWMQDRRGEAFVIATANDVSALPPELLRKGRFDELWFVDLPTESERAAILTASLR</sequence>
<dbReference type="Gene3D" id="3.40.50.300">
    <property type="entry name" value="P-loop containing nucleotide triphosphate hydrolases"/>
    <property type="match status" value="1"/>
</dbReference>
<dbReference type="InterPro" id="IPR052381">
    <property type="entry name" value="AAA_domain_protein"/>
</dbReference>
<gene>
    <name evidence="6" type="ORF">HRJ53_26405</name>
</gene>